<evidence type="ECO:0000313" key="1">
    <source>
        <dbReference type="EMBL" id="MCY9764273.1"/>
    </source>
</evidence>
<organism evidence="1 2">
    <name type="scientific">Paenibacillus alvei</name>
    <name type="common">Bacillus alvei</name>
    <dbReference type="NCBI Taxonomy" id="44250"/>
    <lineage>
        <taxon>Bacteria</taxon>
        <taxon>Bacillati</taxon>
        <taxon>Bacillota</taxon>
        <taxon>Bacilli</taxon>
        <taxon>Bacillales</taxon>
        <taxon>Paenibacillaceae</taxon>
        <taxon>Paenibacillus</taxon>
    </lineage>
</organism>
<protein>
    <submittedName>
        <fullName evidence="1">Uncharacterized protein</fullName>
    </submittedName>
</protein>
<gene>
    <name evidence="1" type="ORF">M5X12_27605</name>
</gene>
<keyword evidence="2" id="KW-1185">Reference proteome</keyword>
<dbReference type="EMBL" id="JAMDNP010000082">
    <property type="protein sequence ID" value="MCY9764273.1"/>
    <property type="molecule type" value="Genomic_DNA"/>
</dbReference>
<reference evidence="1 2" key="1">
    <citation type="submission" date="2022-05" db="EMBL/GenBank/DDBJ databases">
        <title>Genome Sequencing of Bee-Associated Microbes.</title>
        <authorList>
            <person name="Dunlap C."/>
        </authorList>
    </citation>
    <scope>NUCLEOTIDE SEQUENCE [LARGE SCALE GENOMIC DNA]</scope>
    <source>
        <strain evidence="1 2">NRRL B-04010</strain>
    </source>
</reference>
<dbReference type="Proteomes" id="UP001527181">
    <property type="component" value="Unassembled WGS sequence"/>
</dbReference>
<comment type="caution">
    <text evidence="1">The sequence shown here is derived from an EMBL/GenBank/DDBJ whole genome shotgun (WGS) entry which is preliminary data.</text>
</comment>
<accession>A0ABT4H5K9</accession>
<sequence>MAIKKIEMNQKRTDGGYDILHPVTSVENVVGAETPAGAQAKANAAENNAKGHANWLIGDLGQLQTGNKSNIVSAMNETFQSGVRAKNDVVAALNAKKIPATINDPWATLASKIGQIRTDIKMATDGGLLSEKTLDVNNLNFEPIIVYVRMGLSGQGEGYWITSSPGLLFVKDNSSLSQEYGEVKAYIRMEHYLSVSARITWKSNGFTVNGSVSGSHEYQNFGFSRWCAFGI</sequence>
<dbReference type="RefSeq" id="WP_268600123.1">
    <property type="nucleotide sequence ID" value="NZ_JAMDNP010000082.1"/>
</dbReference>
<proteinExistence type="predicted"/>
<evidence type="ECO:0000313" key="2">
    <source>
        <dbReference type="Proteomes" id="UP001527181"/>
    </source>
</evidence>
<name>A0ABT4H5K9_PAEAL</name>